<dbReference type="InterPro" id="IPR029787">
    <property type="entry name" value="Nucleotide_cyclase"/>
</dbReference>
<gene>
    <name evidence="4" type="ORF">QFW81_01640</name>
</gene>
<dbReference type="PROSITE" id="PS50883">
    <property type="entry name" value="EAL"/>
    <property type="match status" value="1"/>
</dbReference>
<protein>
    <submittedName>
        <fullName evidence="4">EAL domain-containing protein</fullName>
    </submittedName>
</protein>
<reference evidence="4 5" key="1">
    <citation type="submission" date="2023-04" db="EMBL/GenBank/DDBJ databases">
        <title>Luteimonas sp. M1R5S59.</title>
        <authorList>
            <person name="Sun J.-Q."/>
        </authorList>
    </citation>
    <scope>NUCLEOTIDE SEQUENCE [LARGE SCALE GENOMIC DNA]</scope>
    <source>
        <strain evidence="4 5">M1R5S59</strain>
    </source>
</reference>
<dbReference type="InterPro" id="IPR043128">
    <property type="entry name" value="Rev_trsase/Diguanyl_cyclase"/>
</dbReference>
<dbReference type="SUPFAM" id="SSF55781">
    <property type="entry name" value="GAF domain-like"/>
    <property type="match status" value="1"/>
</dbReference>
<sequence length="767" mass="81619">MLAPRADGADARPCKPVASAPASGPSPGDGTPVPADGNDRDGGHAALLSVAADLLDCPCIALWLVEDGVPRLVATRGLELTPVFAKSRLHGLVAADRPVAVVADARQDPAFGDDVLVTGAELRHVAAAALLSPDGTLTGVLVAGDACRRTEPADAVASRLRSLAALATRALASPLLARCRQVAEAGFSAIVVVDGRGSTIFANAAARELLGAAATPGQPLEHLVPLSLQLDPDAVADWLHAPASAGNDVPSSRELRIRDALGELRVVEAVRCSWHDGIALVLRDITDHGATRREPPSGRRDPLTGLPNRDALFASIDALRGRGARLGVALLGLDNFRAINEALGHVIGDTVLQVVACRLMAWLPADAHLVRFGGDEFAILFETPATADELEPRLQALLRDLARPCEVEHQRVHVEACIGLAFDEAEAVAAYEDSGSSGLLALAALALRHAKRAGTLQLRRFSPAMREEAVDRRHLDLELRRAFRDGEFELHYQPQIDLASGMASGAEALLRWRHPERGLLMPVAFIEALARSAIAPAVGNWILQQACRDAAGWPVLHGRRLKVGVNLFPAQFNDDALVDKVDAALRTSGLPADQLEIELTETIALRDDGVAEKTLLQLRSRGIRVSYDDFGTGHASLSMLHRLPVDRVKIDRSFVRDLVASRGDKAIVRSITLIAKNFDMEVIAEGVESRDQVLLLREFGCHEVQGFLYSMALAPRLFERWLSDHVPQAATAPTATETAPADAPVDPADPAQAAAAAAMAAAEPCHG</sequence>
<keyword evidence="5" id="KW-1185">Reference proteome</keyword>
<dbReference type="Gene3D" id="3.30.450.20">
    <property type="entry name" value="PAS domain"/>
    <property type="match status" value="1"/>
</dbReference>
<feature type="compositionally biased region" description="Low complexity" evidence="1">
    <location>
        <begin position="18"/>
        <end position="30"/>
    </location>
</feature>
<dbReference type="RefSeq" id="WP_280576824.1">
    <property type="nucleotide sequence ID" value="NZ_JARXRO010000008.1"/>
</dbReference>
<dbReference type="InterPro" id="IPR052155">
    <property type="entry name" value="Biofilm_reg_signaling"/>
</dbReference>
<dbReference type="NCBIfam" id="TIGR00254">
    <property type="entry name" value="GGDEF"/>
    <property type="match status" value="1"/>
</dbReference>
<accession>A0ABT6JPP3</accession>
<dbReference type="Gene3D" id="3.30.70.270">
    <property type="match status" value="1"/>
</dbReference>
<evidence type="ECO:0000259" key="3">
    <source>
        <dbReference type="PROSITE" id="PS50887"/>
    </source>
</evidence>
<dbReference type="EMBL" id="JARXRO010000008">
    <property type="protein sequence ID" value="MDH5832638.1"/>
    <property type="molecule type" value="Genomic_DNA"/>
</dbReference>
<dbReference type="SMART" id="SM00052">
    <property type="entry name" value="EAL"/>
    <property type="match status" value="1"/>
</dbReference>
<dbReference type="PANTHER" id="PTHR44757:SF2">
    <property type="entry name" value="BIOFILM ARCHITECTURE MAINTENANCE PROTEIN MBAA"/>
    <property type="match status" value="1"/>
</dbReference>
<organism evidence="4 5">
    <name type="scientific">Luteimonas kalidii</name>
    <dbReference type="NCBI Taxonomy" id="3042025"/>
    <lineage>
        <taxon>Bacteria</taxon>
        <taxon>Pseudomonadati</taxon>
        <taxon>Pseudomonadota</taxon>
        <taxon>Gammaproteobacteria</taxon>
        <taxon>Lysobacterales</taxon>
        <taxon>Lysobacteraceae</taxon>
        <taxon>Luteimonas</taxon>
    </lineage>
</organism>
<dbReference type="SUPFAM" id="SSF55073">
    <property type="entry name" value="Nucleotide cyclase"/>
    <property type="match status" value="1"/>
</dbReference>
<comment type="caution">
    <text evidence="4">The sequence shown here is derived from an EMBL/GenBank/DDBJ whole genome shotgun (WGS) entry which is preliminary data.</text>
</comment>
<evidence type="ECO:0000259" key="2">
    <source>
        <dbReference type="PROSITE" id="PS50883"/>
    </source>
</evidence>
<dbReference type="SMART" id="SM00267">
    <property type="entry name" value="GGDEF"/>
    <property type="match status" value="1"/>
</dbReference>
<dbReference type="InterPro" id="IPR035919">
    <property type="entry name" value="EAL_sf"/>
</dbReference>
<dbReference type="CDD" id="cd01948">
    <property type="entry name" value="EAL"/>
    <property type="match status" value="1"/>
</dbReference>
<feature type="domain" description="EAL" evidence="2">
    <location>
        <begin position="472"/>
        <end position="726"/>
    </location>
</feature>
<dbReference type="Proteomes" id="UP001156873">
    <property type="component" value="Unassembled WGS sequence"/>
</dbReference>
<dbReference type="SUPFAM" id="SSF55785">
    <property type="entry name" value="PYP-like sensor domain (PAS domain)"/>
    <property type="match status" value="1"/>
</dbReference>
<dbReference type="Gene3D" id="3.20.20.450">
    <property type="entry name" value="EAL domain"/>
    <property type="match status" value="1"/>
</dbReference>
<evidence type="ECO:0000313" key="4">
    <source>
        <dbReference type="EMBL" id="MDH5832638.1"/>
    </source>
</evidence>
<dbReference type="CDD" id="cd01949">
    <property type="entry name" value="GGDEF"/>
    <property type="match status" value="1"/>
</dbReference>
<evidence type="ECO:0000256" key="1">
    <source>
        <dbReference type="SAM" id="MobiDB-lite"/>
    </source>
</evidence>
<dbReference type="InterPro" id="IPR035965">
    <property type="entry name" value="PAS-like_dom_sf"/>
</dbReference>
<dbReference type="SUPFAM" id="SSF141868">
    <property type="entry name" value="EAL domain-like"/>
    <property type="match status" value="1"/>
</dbReference>
<dbReference type="Gene3D" id="3.30.450.40">
    <property type="match status" value="1"/>
</dbReference>
<feature type="domain" description="GGDEF" evidence="3">
    <location>
        <begin position="324"/>
        <end position="463"/>
    </location>
</feature>
<dbReference type="Pfam" id="PF00990">
    <property type="entry name" value="GGDEF"/>
    <property type="match status" value="1"/>
</dbReference>
<feature type="region of interest" description="Disordered" evidence="1">
    <location>
        <begin position="1"/>
        <end position="40"/>
    </location>
</feature>
<dbReference type="PANTHER" id="PTHR44757">
    <property type="entry name" value="DIGUANYLATE CYCLASE DGCP"/>
    <property type="match status" value="1"/>
</dbReference>
<name>A0ABT6JPP3_9GAMM</name>
<feature type="region of interest" description="Disordered" evidence="1">
    <location>
        <begin position="729"/>
        <end position="750"/>
    </location>
</feature>
<dbReference type="InterPro" id="IPR029016">
    <property type="entry name" value="GAF-like_dom_sf"/>
</dbReference>
<dbReference type="PROSITE" id="PS50887">
    <property type="entry name" value="GGDEF"/>
    <property type="match status" value="1"/>
</dbReference>
<dbReference type="InterPro" id="IPR000160">
    <property type="entry name" value="GGDEF_dom"/>
</dbReference>
<evidence type="ECO:0000313" key="5">
    <source>
        <dbReference type="Proteomes" id="UP001156873"/>
    </source>
</evidence>
<proteinExistence type="predicted"/>
<dbReference type="Pfam" id="PF00563">
    <property type="entry name" value="EAL"/>
    <property type="match status" value="1"/>
</dbReference>
<dbReference type="InterPro" id="IPR001633">
    <property type="entry name" value="EAL_dom"/>
</dbReference>